<evidence type="ECO:0000313" key="3">
    <source>
        <dbReference type="Proteomes" id="UP001017257"/>
    </source>
</evidence>
<keyword evidence="1" id="KW-0732">Signal</keyword>
<name>A0ABY5RVD5_9HYPH</name>
<evidence type="ECO:0008006" key="4">
    <source>
        <dbReference type="Google" id="ProtNLM"/>
    </source>
</evidence>
<accession>A0ABY5RVD5</accession>
<proteinExistence type="predicted"/>
<dbReference type="RefSeq" id="WP_173947622.1">
    <property type="nucleotide sequence ID" value="NZ_CP102845.1"/>
</dbReference>
<organism evidence="2 3">
    <name type="scientific">Microvirga terrae</name>
    <dbReference type="NCBI Taxonomy" id="2740529"/>
    <lineage>
        <taxon>Bacteria</taxon>
        <taxon>Pseudomonadati</taxon>
        <taxon>Pseudomonadota</taxon>
        <taxon>Alphaproteobacteria</taxon>
        <taxon>Hyphomicrobiales</taxon>
        <taxon>Methylobacteriaceae</taxon>
        <taxon>Microvirga</taxon>
    </lineage>
</organism>
<reference evidence="2" key="1">
    <citation type="submission" date="2022-08" db="EMBL/GenBank/DDBJ databases">
        <title>Microvirga terrae sp. nov., isolated from soil.</title>
        <authorList>
            <person name="Kim K.H."/>
            <person name="Seo Y.L."/>
            <person name="Kim J.M."/>
            <person name="Lee J.K."/>
            <person name="Han D.M."/>
            <person name="Jeon C.O."/>
        </authorList>
    </citation>
    <scope>NUCLEOTIDE SEQUENCE</scope>
    <source>
        <strain evidence="2">R24</strain>
    </source>
</reference>
<sequence>MARAILSAALLLAGLGAVQAQTSCYPRIGAYSGQYEGQCPNASLKWTVTENTVGAFGRNCSDEPWTYNRTERRFYNPRANESFAMQDCYAASRDQIASNLKTTIGSDMVRRFHENKIERPGATPETSSANR</sequence>
<feature type="chain" id="PRO_5045071474" description="DUF2799 domain-containing protein" evidence="1">
    <location>
        <begin position="21"/>
        <end position="131"/>
    </location>
</feature>
<dbReference type="EMBL" id="CP102845">
    <property type="protein sequence ID" value="UVF21220.1"/>
    <property type="molecule type" value="Genomic_DNA"/>
</dbReference>
<keyword evidence="3" id="KW-1185">Reference proteome</keyword>
<dbReference type="Proteomes" id="UP001017257">
    <property type="component" value="Chromosome"/>
</dbReference>
<gene>
    <name evidence="2" type="ORF">HPT29_008890</name>
</gene>
<evidence type="ECO:0000256" key="1">
    <source>
        <dbReference type="SAM" id="SignalP"/>
    </source>
</evidence>
<feature type="signal peptide" evidence="1">
    <location>
        <begin position="1"/>
        <end position="20"/>
    </location>
</feature>
<protein>
    <recommendedName>
        <fullName evidence="4">DUF2799 domain-containing protein</fullName>
    </recommendedName>
</protein>
<evidence type="ECO:0000313" key="2">
    <source>
        <dbReference type="EMBL" id="UVF21220.1"/>
    </source>
</evidence>